<dbReference type="GO" id="GO:0005886">
    <property type="term" value="C:plasma membrane"/>
    <property type="evidence" value="ECO:0007669"/>
    <property type="project" value="TreeGrafter"/>
</dbReference>
<dbReference type="RefSeq" id="WP_130431592.1">
    <property type="nucleotide sequence ID" value="NZ_SHKP01000005.1"/>
</dbReference>
<dbReference type="Pfam" id="PF25967">
    <property type="entry name" value="RND-MFP_C"/>
    <property type="match status" value="1"/>
</dbReference>
<dbReference type="Gene3D" id="2.40.30.170">
    <property type="match status" value="1"/>
</dbReference>
<dbReference type="PANTHER" id="PTHR30158:SF10">
    <property type="entry name" value="CATION EFFLUX PUMP"/>
    <property type="match status" value="1"/>
</dbReference>
<feature type="signal peptide" evidence="4">
    <location>
        <begin position="1"/>
        <end position="20"/>
    </location>
</feature>
<dbReference type="Pfam" id="PF25876">
    <property type="entry name" value="HH_MFP_RND"/>
    <property type="match status" value="1"/>
</dbReference>
<feature type="chain" id="PRO_5020207954" evidence="4">
    <location>
        <begin position="21"/>
        <end position="391"/>
    </location>
</feature>
<evidence type="ECO:0000259" key="6">
    <source>
        <dbReference type="Pfam" id="PF25917"/>
    </source>
</evidence>
<feature type="domain" description="Multidrug resistance protein MdtA-like barrel-sandwich hybrid" evidence="6">
    <location>
        <begin position="63"/>
        <end position="203"/>
    </location>
</feature>
<evidence type="ECO:0000259" key="8">
    <source>
        <dbReference type="Pfam" id="PF25967"/>
    </source>
</evidence>
<dbReference type="InterPro" id="IPR058625">
    <property type="entry name" value="MdtA-like_BSH"/>
</dbReference>
<dbReference type="SUPFAM" id="SSF111369">
    <property type="entry name" value="HlyD-like secretion proteins"/>
    <property type="match status" value="1"/>
</dbReference>
<comment type="subcellular location">
    <subcellularLocation>
        <location evidence="1">Cell envelope</location>
    </subcellularLocation>
</comment>
<sequence length="391" mass="41619">MRVVRRVAIVSPLLALLALAGCSRSEGPPHGGPQAAPVGVVAAVKRPVREIEEFTGRLEPVESVEIRPRVGGTIEKLSFREGSYVKAGDPLFTLDAKPYAAEVARAEAQVASALAQGEYAKTELARAQKLLDAKAVSRQEFDQLTSGERTTDASLKAARAALQTAQLNLGYTRVLAPISGRVSRAFVTVGNLVDDKTVLTTIVRTDRVFAYFDASERTYLSRRNATADKGALKVRMGLANEAGHPHEGTIDFVDNRLNASSGTIRTRAVFDNSKGQFTPGLFARVLVTGGEPVDAVLVPDRAIGTDQTKRFVFVVGADNVPQFRPVQLGALQDGMRVIDSGLKAGEMVVVEGLQRVRPGMPITPEKLAVDPRGMPLPPQAAPPAAPASKAG</sequence>
<feature type="compositionally biased region" description="Pro residues" evidence="3">
    <location>
        <begin position="374"/>
        <end position="385"/>
    </location>
</feature>
<feature type="region of interest" description="Disordered" evidence="3">
    <location>
        <begin position="367"/>
        <end position="391"/>
    </location>
</feature>
<evidence type="ECO:0000256" key="1">
    <source>
        <dbReference type="ARBA" id="ARBA00004196"/>
    </source>
</evidence>
<dbReference type="EMBL" id="SHKP01000005">
    <property type="protein sequence ID" value="RZU01185.1"/>
    <property type="molecule type" value="Genomic_DNA"/>
</dbReference>
<dbReference type="PANTHER" id="PTHR30158">
    <property type="entry name" value="ACRA/E-RELATED COMPONENT OF DRUG EFFLUX TRANSPORTER"/>
    <property type="match status" value="1"/>
</dbReference>
<dbReference type="FunFam" id="2.40.420.20:FF:000001">
    <property type="entry name" value="Efflux RND transporter periplasmic adaptor subunit"/>
    <property type="match status" value="1"/>
</dbReference>
<feature type="domain" description="Multidrug resistance protein MdtA-like beta-barrel" evidence="7">
    <location>
        <begin position="231"/>
        <end position="288"/>
    </location>
</feature>
<feature type="domain" description="Multidrug resistance protein MdtA-like alpha-helical hairpin" evidence="5">
    <location>
        <begin position="103"/>
        <end position="172"/>
    </location>
</feature>
<dbReference type="InterPro" id="IPR058626">
    <property type="entry name" value="MdtA-like_b-barrel"/>
</dbReference>
<dbReference type="Gene3D" id="2.40.420.20">
    <property type="match status" value="1"/>
</dbReference>
<evidence type="ECO:0000256" key="2">
    <source>
        <dbReference type="ARBA" id="ARBA00009477"/>
    </source>
</evidence>
<dbReference type="Pfam" id="PF25917">
    <property type="entry name" value="BSH_RND"/>
    <property type="match status" value="1"/>
</dbReference>
<dbReference type="GO" id="GO:0046677">
    <property type="term" value="P:response to antibiotic"/>
    <property type="evidence" value="ECO:0007669"/>
    <property type="project" value="TreeGrafter"/>
</dbReference>
<dbReference type="PROSITE" id="PS51257">
    <property type="entry name" value="PROKAR_LIPOPROTEIN"/>
    <property type="match status" value="1"/>
</dbReference>
<dbReference type="Pfam" id="PF25944">
    <property type="entry name" value="Beta-barrel_RND"/>
    <property type="match status" value="1"/>
</dbReference>
<reference evidence="9 10" key="1">
    <citation type="submission" date="2019-02" db="EMBL/GenBank/DDBJ databases">
        <title>Genomic Encyclopedia of Type Strains, Phase IV (KMG-IV): sequencing the most valuable type-strain genomes for metagenomic binning, comparative biology and taxonomic classification.</title>
        <authorList>
            <person name="Goeker M."/>
        </authorList>
    </citation>
    <scope>NUCLEOTIDE SEQUENCE [LARGE SCALE GENOMIC DNA]</scope>
    <source>
        <strain evidence="9 10">DSM 19570</strain>
    </source>
</reference>
<dbReference type="NCBIfam" id="TIGR01730">
    <property type="entry name" value="RND_mfp"/>
    <property type="match status" value="1"/>
</dbReference>
<comment type="similarity">
    <text evidence="2">Belongs to the membrane fusion protein (MFP) (TC 8.A.1) family.</text>
</comment>
<dbReference type="Gene3D" id="1.10.287.470">
    <property type="entry name" value="Helix hairpin bin"/>
    <property type="match status" value="1"/>
</dbReference>
<dbReference type="InterPro" id="IPR058624">
    <property type="entry name" value="MdtA-like_HH"/>
</dbReference>
<evidence type="ECO:0000256" key="4">
    <source>
        <dbReference type="SAM" id="SignalP"/>
    </source>
</evidence>
<keyword evidence="4" id="KW-0732">Signal</keyword>
<evidence type="ECO:0000259" key="7">
    <source>
        <dbReference type="Pfam" id="PF25944"/>
    </source>
</evidence>
<gene>
    <name evidence="9" type="ORF">EV670_1901</name>
</gene>
<proteinExistence type="inferred from homology"/>
<dbReference type="Gene3D" id="2.40.50.100">
    <property type="match status" value="1"/>
</dbReference>
<dbReference type="Proteomes" id="UP000293671">
    <property type="component" value="Unassembled WGS sequence"/>
</dbReference>
<dbReference type="InterPro" id="IPR006143">
    <property type="entry name" value="RND_pump_MFP"/>
</dbReference>
<accession>A0A4Q7VXB9</accession>
<keyword evidence="10" id="KW-1185">Reference proteome</keyword>
<organism evidence="9 10">
    <name type="scientific">Rivibacter subsaxonicus</name>
    <dbReference type="NCBI Taxonomy" id="457575"/>
    <lineage>
        <taxon>Bacteria</taxon>
        <taxon>Pseudomonadati</taxon>
        <taxon>Pseudomonadota</taxon>
        <taxon>Betaproteobacteria</taxon>
        <taxon>Burkholderiales</taxon>
        <taxon>Rivibacter</taxon>
    </lineage>
</organism>
<comment type="caution">
    <text evidence="9">The sequence shown here is derived from an EMBL/GenBank/DDBJ whole genome shotgun (WGS) entry which is preliminary data.</text>
</comment>
<protein>
    <submittedName>
        <fullName evidence="9">Multidrug efflux system membrane fusion protein</fullName>
    </submittedName>
</protein>
<dbReference type="OrthoDB" id="9783047at2"/>
<evidence type="ECO:0000259" key="5">
    <source>
        <dbReference type="Pfam" id="PF25876"/>
    </source>
</evidence>
<dbReference type="AlphaFoldDB" id="A0A4Q7VXB9"/>
<name>A0A4Q7VXB9_9BURK</name>
<evidence type="ECO:0000313" key="9">
    <source>
        <dbReference type="EMBL" id="RZU01185.1"/>
    </source>
</evidence>
<evidence type="ECO:0000256" key="3">
    <source>
        <dbReference type="SAM" id="MobiDB-lite"/>
    </source>
</evidence>
<dbReference type="GO" id="GO:0022857">
    <property type="term" value="F:transmembrane transporter activity"/>
    <property type="evidence" value="ECO:0007669"/>
    <property type="project" value="InterPro"/>
</dbReference>
<dbReference type="InterPro" id="IPR058627">
    <property type="entry name" value="MdtA-like_C"/>
</dbReference>
<feature type="domain" description="Multidrug resistance protein MdtA-like C-terminal permuted SH3" evidence="8">
    <location>
        <begin position="294"/>
        <end position="355"/>
    </location>
</feature>
<evidence type="ECO:0000313" key="10">
    <source>
        <dbReference type="Proteomes" id="UP000293671"/>
    </source>
</evidence>
<dbReference type="GO" id="GO:0030313">
    <property type="term" value="C:cell envelope"/>
    <property type="evidence" value="ECO:0007669"/>
    <property type="project" value="UniProtKB-SubCell"/>
</dbReference>